<dbReference type="PROSITE" id="PS51257">
    <property type="entry name" value="PROKAR_LIPOPROTEIN"/>
    <property type="match status" value="1"/>
</dbReference>
<protein>
    <submittedName>
        <fullName evidence="1">Alpha 2,6-sialyltransferase</fullName>
    </submittedName>
</protein>
<dbReference type="SMR" id="A8R0T5"/>
<dbReference type="CAZy" id="GT80">
    <property type="family name" value="Glycosyltransferase Family 80"/>
</dbReference>
<accession>A8R0T5</accession>
<sequence>MKRIFCLVSAILLSACNDNQNTVDVVVSTVNDNVIENNTYQVKPIDTPTTFDSYSWIQTCGTPILKDDEKYSLSFDFVAPELDQDEKFCFEFTGDVDGKRYVTQTNLTVVAPTLEVYVDHASLPSLQQLMKIIQQKNEYSQNERFISWGRIRLTEDNAEKLNAHIYPLAGNNTSQELVDAVIDYADSKNRLNLELNTNTGHSFRNIAPILRATSSKNNILISNINLYDDGSAEYVSLYNWKDTDNKSQKLSDSFLVLKDYLNGISSEKPNGIYSIYNWHQLYHSSYYFLRKDYLTVETKLHDLREYLGGSLKQMSWDTFSQLSKGDKELFLNIVGFDQEKLQQEYQQSELPNFVFTGTTTWAGGETKEYYAQQQVNVVNNAINETSPYYLGREHDLFFKGHPRGGIINDIILGSFNNMIDIPAKVSFEVLMMTGMLPDTVGGIASSLYFSIPAEKVSFIVFTSSDTITDREDALKSPLVQVMMTLGIVKEKDVLFWC</sequence>
<dbReference type="SUPFAM" id="SSF53756">
    <property type="entry name" value="UDP-Glycosyltransferase/glycogen phosphorylase"/>
    <property type="match status" value="1"/>
</dbReference>
<dbReference type="BRENDA" id="2.4.99.1">
    <property type="organism ID" value="4778"/>
</dbReference>
<dbReference type="AlphaFoldDB" id="A8R0T5"/>
<organism evidence="1">
    <name type="scientific">Photobacterium leiognathi</name>
    <dbReference type="NCBI Taxonomy" id="553611"/>
    <lineage>
        <taxon>Bacteria</taxon>
        <taxon>Pseudomonadati</taxon>
        <taxon>Pseudomonadota</taxon>
        <taxon>Gammaproteobacteria</taxon>
        <taxon>Vibrionales</taxon>
        <taxon>Vibrionaceae</taxon>
        <taxon>Photobacterium</taxon>
    </lineage>
</organism>
<dbReference type="Gene3D" id="3.40.50.11120">
    <property type="entry name" value="Sialyltransferase, N-terminal GT-B Rossman nucleotide-binding domain"/>
    <property type="match status" value="1"/>
</dbReference>
<proteinExistence type="predicted"/>
<dbReference type="GO" id="GO:0016757">
    <property type="term" value="F:glycosyltransferase activity"/>
    <property type="evidence" value="ECO:0007669"/>
    <property type="project" value="UniProtKB-KW"/>
</dbReference>
<reference evidence="1" key="1">
    <citation type="journal article" date="2007" name="Glycobiology">
        <title>A beta-galactoside alpha2,6-sialyltransferase produced by a marine bacterium, Photobacterium leiognathi JT-SHIZ-145, is active at pH 8.</title>
        <authorList>
            <person name="Yamamoto T."/>
            <person name="Hamada Y."/>
            <person name="Ichikawa M."/>
            <person name="Kajiwara H."/>
            <person name="Mine T."/>
            <person name="Tsukamoto H."/>
            <person name="Takakura Y."/>
        </authorList>
    </citation>
    <scope>NUCLEOTIDE SEQUENCE</scope>
    <source>
        <strain evidence="1">JT-SHIZ-145</strain>
    </source>
</reference>
<dbReference type="Gene3D" id="2.60.40.3010">
    <property type="match status" value="1"/>
</dbReference>
<dbReference type="InterPro" id="IPR043078">
    <property type="entry name" value="Sialyltransferase_N"/>
</dbReference>
<name>A8R0T5_PHOLE</name>
<dbReference type="InterPro" id="IPR021574">
    <property type="entry name" value="PM0188"/>
</dbReference>
<dbReference type="Pfam" id="PF11477">
    <property type="entry name" value="PM0188"/>
    <property type="match status" value="1"/>
</dbReference>
<dbReference type="Gene3D" id="3.40.50.11110">
    <property type="entry name" value="Sialyltransferase, C-terminal GT-B Rossman nucleotide-binding domain"/>
    <property type="match status" value="1"/>
</dbReference>
<dbReference type="EMBL" id="AB306315">
    <property type="protein sequence ID" value="BAF91416.1"/>
    <property type="molecule type" value="Genomic_DNA"/>
</dbReference>
<evidence type="ECO:0000313" key="1">
    <source>
        <dbReference type="EMBL" id="BAF91416.1"/>
    </source>
</evidence>
<keyword evidence="1" id="KW-0328">Glycosyltransferase</keyword>
<gene>
    <name evidence="1" type="primary">plst6</name>
</gene>
<keyword evidence="1" id="KW-0808">Transferase</keyword>